<organism evidence="10 11">
    <name type="scientific">Ephemerocybe angulata</name>
    <dbReference type="NCBI Taxonomy" id="980116"/>
    <lineage>
        <taxon>Eukaryota</taxon>
        <taxon>Fungi</taxon>
        <taxon>Dikarya</taxon>
        <taxon>Basidiomycota</taxon>
        <taxon>Agaricomycotina</taxon>
        <taxon>Agaricomycetes</taxon>
        <taxon>Agaricomycetidae</taxon>
        <taxon>Agaricales</taxon>
        <taxon>Agaricineae</taxon>
        <taxon>Psathyrellaceae</taxon>
        <taxon>Ephemerocybe</taxon>
    </lineage>
</organism>
<evidence type="ECO:0000256" key="7">
    <source>
        <dbReference type="SAM" id="MobiDB-lite"/>
    </source>
</evidence>
<feature type="compositionally biased region" description="Pro residues" evidence="7">
    <location>
        <begin position="827"/>
        <end position="839"/>
    </location>
</feature>
<evidence type="ECO:0000256" key="6">
    <source>
        <dbReference type="RuleBase" id="RU003410"/>
    </source>
</evidence>
<dbReference type="AlphaFoldDB" id="A0A8H5ESV6"/>
<evidence type="ECO:0000259" key="9">
    <source>
        <dbReference type="Pfam" id="PF02867"/>
    </source>
</evidence>
<dbReference type="PANTHER" id="PTHR11573:SF6">
    <property type="entry name" value="RIBONUCLEOSIDE-DIPHOSPHATE REDUCTASE LARGE SUBUNIT"/>
    <property type="match status" value="1"/>
</dbReference>
<dbReference type="SUPFAM" id="SSF51998">
    <property type="entry name" value="PFL-like glycyl radical enzymes"/>
    <property type="match status" value="1"/>
</dbReference>
<dbReference type="InterPro" id="IPR013346">
    <property type="entry name" value="NrdE_NrdA_C"/>
</dbReference>
<dbReference type="InterPro" id="IPR008926">
    <property type="entry name" value="RNR_R1-su_N"/>
</dbReference>
<dbReference type="InterPro" id="IPR000788">
    <property type="entry name" value="RNR_lg_C"/>
</dbReference>
<evidence type="ECO:0000256" key="5">
    <source>
        <dbReference type="ARBA" id="ARBA00024942"/>
    </source>
</evidence>
<evidence type="ECO:0000259" key="8">
    <source>
        <dbReference type="Pfam" id="PF00317"/>
    </source>
</evidence>
<evidence type="ECO:0000256" key="3">
    <source>
        <dbReference type="ARBA" id="ARBA00023002"/>
    </source>
</evidence>
<dbReference type="EMBL" id="JAACJK010000228">
    <property type="protein sequence ID" value="KAF5311187.1"/>
    <property type="molecule type" value="Genomic_DNA"/>
</dbReference>
<feature type="domain" description="Ribonucleotide reductase large subunit N-terminal" evidence="8">
    <location>
        <begin position="112"/>
        <end position="179"/>
    </location>
</feature>
<dbReference type="GO" id="GO:0004748">
    <property type="term" value="F:ribonucleoside-diphosphate reductase activity, thioredoxin disulfide as acceptor"/>
    <property type="evidence" value="ECO:0007669"/>
    <property type="project" value="UniProtKB-EC"/>
</dbReference>
<feature type="compositionally biased region" description="Polar residues" evidence="7">
    <location>
        <begin position="881"/>
        <end position="892"/>
    </location>
</feature>
<dbReference type="NCBIfam" id="TIGR02506">
    <property type="entry name" value="NrdE_NrdA"/>
    <property type="match status" value="1"/>
</dbReference>
<evidence type="ECO:0000256" key="2">
    <source>
        <dbReference type="ARBA" id="ARBA00012274"/>
    </source>
</evidence>
<dbReference type="GO" id="GO:0009263">
    <property type="term" value="P:deoxyribonucleotide biosynthetic process"/>
    <property type="evidence" value="ECO:0007669"/>
    <property type="project" value="UniProtKB-KW"/>
</dbReference>
<gene>
    <name evidence="10" type="ORF">D9611_012995</name>
</gene>
<evidence type="ECO:0000313" key="10">
    <source>
        <dbReference type="EMBL" id="KAF5311187.1"/>
    </source>
</evidence>
<feature type="domain" description="Ribonucleotide reductase large subunit C-terminal" evidence="9">
    <location>
        <begin position="185"/>
        <end position="700"/>
    </location>
</feature>
<evidence type="ECO:0000256" key="4">
    <source>
        <dbReference type="ARBA" id="ARBA00023116"/>
    </source>
</evidence>
<keyword evidence="11" id="KW-1185">Reference proteome</keyword>
<reference evidence="10 11" key="1">
    <citation type="journal article" date="2020" name="ISME J.">
        <title>Uncovering the hidden diversity of litter-decomposition mechanisms in mushroom-forming fungi.</title>
        <authorList>
            <person name="Floudas D."/>
            <person name="Bentzer J."/>
            <person name="Ahren D."/>
            <person name="Johansson T."/>
            <person name="Persson P."/>
            <person name="Tunlid A."/>
        </authorList>
    </citation>
    <scope>NUCLEOTIDE SEQUENCE [LARGE SCALE GENOMIC DNA]</scope>
    <source>
        <strain evidence="10 11">CBS 175.51</strain>
    </source>
</reference>
<dbReference type="InterPro" id="IPR013509">
    <property type="entry name" value="RNR_lsu_N"/>
</dbReference>
<dbReference type="SUPFAM" id="SSF48168">
    <property type="entry name" value="R1 subunit of ribonucleotide reductase, N-terminal domain"/>
    <property type="match status" value="1"/>
</dbReference>
<sequence>MAVHRTPGFETILAERLVSATASKIGDAIDSKDIDTLVAEVATSMQTIDTAYGSLATRLEVDAIYSEAEECFSLAMERARDAGKISRAFMDIVNRNKRQLNSMVVSERDTYFSYSALRTLRASYLIHDEGQLIERPQYVWLRAAVQMHLSDMDNVQIAYDMMSCFKYIPEPQVLVNSGTFSPGMSSCQIIQASGDADGIFRTLDKALSTCRSGTGVGLGMQYIPAKGSMVGGVERTGVLPALKMFDASMDVINTTKRSGSIAAFLEVWHADIATFVKMKRNSGPEEDRARKLEYGVVINNIFMNRVQDNKSWTLFCPTDAFRLVTAYGSEFDTEYQRLESLGVGRSTVKARELWVELLKTQSEHGEPSILFKDAINAKSNQSHMGAITHSSLCADVVQYADEREPASCSLASVVLPQFVMDKGFNFTELGFTVRHLVVSMNHLLNHAHYPNAAVKASTFKHRAIGIGIQGLGDTFALMGYSYDSEDARRLNTEISETIYYNAMDESCNMIKTLGAHPSFSLSPAAAGWLQIDCWSGPRLSERYDWGALRQKVVKGVCNSLVTVYMPTKESSLLTGYSEGTSPIVSHVHTQSVLTGRYPVVSKYLMKILEDLDLWTEDLRNKVIANNGSVQNIEAIPLNIREVHKTVWEIDSTRILQMAIDRAPFICQSESMIIYLDKPSISELTQLLFMGWRGGLKTGMYRLQGKTTVDRFKRTQGVADGNTVKTQVTTITTIVLFEVSSSRGFTQYMYTVQTYVNISRRHEHFETTSNKCTTSEDVRDPELVAKLKAEVASRLSTSTGVVNNAGGPVFAHAARHCTFSGAASTSAAPPPAPVTKPTPTPTATTVVPANTIATAATPLPIQRTSIETSLPPKSLNGDSPGAHSSNKPIQPTRAQHDGRVREELKSWSKPASRARRLKGVVRWKVGVFAHSRDFHIIRIPLSKIPRNRRLSLELSVLRWPCWCDSGGHADRPGARYGYEKSLYGVEYGLAAIGSETRSHSKSRGWNTTCDDCRDRERDVTWSDSTMTG</sequence>
<comment type="similarity">
    <text evidence="1 6">Belongs to the ribonucleoside diphosphate reductase large chain family.</text>
</comment>
<dbReference type="Proteomes" id="UP000541558">
    <property type="component" value="Unassembled WGS sequence"/>
</dbReference>
<dbReference type="OrthoDB" id="3000483at2759"/>
<dbReference type="Pfam" id="PF02867">
    <property type="entry name" value="Ribonuc_red_lgC"/>
    <property type="match status" value="1"/>
</dbReference>
<evidence type="ECO:0000313" key="11">
    <source>
        <dbReference type="Proteomes" id="UP000541558"/>
    </source>
</evidence>
<dbReference type="PANTHER" id="PTHR11573">
    <property type="entry name" value="RIBONUCLEOSIDE-DIPHOSPHATE REDUCTASE LARGE CHAIN"/>
    <property type="match status" value="1"/>
</dbReference>
<keyword evidence="3 6" id="KW-0560">Oxidoreductase</keyword>
<proteinExistence type="inferred from homology"/>
<comment type="caution">
    <text evidence="10">The sequence shown here is derived from an EMBL/GenBank/DDBJ whole genome shotgun (WGS) entry which is preliminary data.</text>
</comment>
<comment type="function">
    <text evidence="5 6">Provides the precursors necessary for DNA synthesis. Catalyzes the biosynthesis of deoxyribonucleotides from the corresponding ribonucleotides.</text>
</comment>
<dbReference type="GO" id="GO:0005971">
    <property type="term" value="C:ribonucleoside-diphosphate reductase complex"/>
    <property type="evidence" value="ECO:0007669"/>
    <property type="project" value="TreeGrafter"/>
</dbReference>
<comment type="catalytic activity">
    <reaction evidence="6">
        <text>a 2'-deoxyribonucleoside 5'-diphosphate + [thioredoxin]-disulfide + H2O = a ribonucleoside 5'-diphosphate + [thioredoxin]-dithiol</text>
        <dbReference type="Rhea" id="RHEA:23252"/>
        <dbReference type="Rhea" id="RHEA-COMP:10698"/>
        <dbReference type="Rhea" id="RHEA-COMP:10700"/>
        <dbReference type="ChEBI" id="CHEBI:15377"/>
        <dbReference type="ChEBI" id="CHEBI:29950"/>
        <dbReference type="ChEBI" id="CHEBI:50058"/>
        <dbReference type="ChEBI" id="CHEBI:57930"/>
        <dbReference type="ChEBI" id="CHEBI:73316"/>
        <dbReference type="EC" id="1.17.4.1"/>
    </reaction>
</comment>
<accession>A0A8H5ESV6</accession>
<evidence type="ECO:0000256" key="1">
    <source>
        <dbReference type="ARBA" id="ARBA00010406"/>
    </source>
</evidence>
<name>A0A8H5ESV6_9AGAR</name>
<feature type="region of interest" description="Disordered" evidence="7">
    <location>
        <begin position="821"/>
        <end position="906"/>
    </location>
</feature>
<dbReference type="Gene3D" id="3.20.70.20">
    <property type="match status" value="1"/>
</dbReference>
<dbReference type="PRINTS" id="PR01183">
    <property type="entry name" value="RIBORDTASEM1"/>
</dbReference>
<dbReference type="UniPathway" id="UPA00326"/>
<keyword evidence="4 6" id="KW-0215">Deoxyribonucleotide synthesis</keyword>
<feature type="compositionally biased region" description="Low complexity" evidence="7">
    <location>
        <begin position="840"/>
        <end position="859"/>
    </location>
</feature>
<dbReference type="EC" id="1.17.4.1" evidence="2 6"/>
<dbReference type="GO" id="GO:0005524">
    <property type="term" value="F:ATP binding"/>
    <property type="evidence" value="ECO:0007669"/>
    <property type="project" value="InterPro"/>
</dbReference>
<dbReference type="Pfam" id="PF00317">
    <property type="entry name" value="Ribonuc_red_lgN"/>
    <property type="match status" value="1"/>
</dbReference>
<protein>
    <recommendedName>
        <fullName evidence="2 6">Ribonucleoside-diphosphate reductase</fullName>
        <ecNumber evidence="2 6">1.17.4.1</ecNumber>
    </recommendedName>
</protein>
<dbReference type="InterPro" id="IPR039718">
    <property type="entry name" value="Rrm1"/>
</dbReference>
<feature type="compositionally biased region" description="Basic and acidic residues" evidence="7">
    <location>
        <begin position="893"/>
        <end position="905"/>
    </location>
</feature>